<evidence type="ECO:0000313" key="2">
    <source>
        <dbReference type="WBParaSite" id="jg410"/>
    </source>
</evidence>
<keyword evidence="1" id="KW-1185">Reference proteome</keyword>
<reference evidence="2" key="1">
    <citation type="submission" date="2022-11" db="UniProtKB">
        <authorList>
            <consortium name="WormBaseParasite"/>
        </authorList>
    </citation>
    <scope>IDENTIFICATION</scope>
</reference>
<dbReference type="Proteomes" id="UP000887574">
    <property type="component" value="Unplaced"/>
</dbReference>
<organism evidence="1 2">
    <name type="scientific">Ditylenchus dipsaci</name>
    <dbReference type="NCBI Taxonomy" id="166011"/>
    <lineage>
        <taxon>Eukaryota</taxon>
        <taxon>Metazoa</taxon>
        <taxon>Ecdysozoa</taxon>
        <taxon>Nematoda</taxon>
        <taxon>Chromadorea</taxon>
        <taxon>Rhabditida</taxon>
        <taxon>Tylenchina</taxon>
        <taxon>Tylenchomorpha</taxon>
        <taxon>Sphaerularioidea</taxon>
        <taxon>Anguinidae</taxon>
        <taxon>Anguininae</taxon>
        <taxon>Ditylenchus</taxon>
    </lineage>
</organism>
<proteinExistence type="predicted"/>
<evidence type="ECO:0000313" key="1">
    <source>
        <dbReference type="Proteomes" id="UP000887574"/>
    </source>
</evidence>
<dbReference type="AlphaFoldDB" id="A0A915EDC6"/>
<dbReference type="WBParaSite" id="jg410">
    <property type="protein sequence ID" value="jg410"/>
    <property type="gene ID" value="jg410"/>
</dbReference>
<name>A0A915EDC6_9BILA</name>
<sequence>MAVFNGIDLKWPDLYLLRVIFDLDNSQQELISNVWWKFWWNFNNDAFGSFKPNAGQSSIFGSTQNKRLALSMLRVPLLQRLLLREHLSLVRLLLKSKQPVDSLDLLSLLAPLDLSLVQHKQALLSLLCSAAIQMPFKSLHSRRYLEQLFLAELLSSSTH</sequence>
<accession>A0A915EDC6</accession>
<protein>
    <submittedName>
        <fullName evidence="2">Uncharacterized protein</fullName>
    </submittedName>
</protein>